<dbReference type="Proteomes" id="UP001162156">
    <property type="component" value="Unassembled WGS sequence"/>
</dbReference>
<dbReference type="FunFam" id="1.10.8.10:FF:000018">
    <property type="entry name" value="Nuclear RNA export factor 1"/>
    <property type="match status" value="1"/>
</dbReference>
<reference evidence="9" key="1">
    <citation type="journal article" date="2023" name="Insect Mol. Biol.">
        <title>Genome sequencing provides insights into the evolution of gene families encoding plant cell wall-degrading enzymes in longhorned beetles.</title>
        <authorList>
            <person name="Shin N.R."/>
            <person name="Okamura Y."/>
            <person name="Kirsch R."/>
            <person name="Pauchet Y."/>
        </authorList>
    </citation>
    <scope>NUCLEOTIDE SEQUENCE</scope>
    <source>
        <strain evidence="9">RBIC_L_NR</strain>
    </source>
</reference>
<evidence type="ECO:0000256" key="1">
    <source>
        <dbReference type="ARBA" id="ARBA00004123"/>
    </source>
</evidence>
<keyword evidence="4" id="KW-0433">Leucine-rich repeat</keyword>
<dbReference type="InterPro" id="IPR005637">
    <property type="entry name" value="TAP_C_dom"/>
</dbReference>
<dbReference type="InterPro" id="IPR002075">
    <property type="entry name" value="NTF2_dom"/>
</dbReference>
<dbReference type="GO" id="GO:0016973">
    <property type="term" value="P:poly(A)+ mRNA export from nucleus"/>
    <property type="evidence" value="ECO:0007669"/>
    <property type="project" value="TreeGrafter"/>
</dbReference>
<dbReference type="CDD" id="cd14342">
    <property type="entry name" value="UBA_TAP-C"/>
    <property type="match status" value="1"/>
</dbReference>
<evidence type="ECO:0000256" key="4">
    <source>
        <dbReference type="ARBA" id="ARBA00022614"/>
    </source>
</evidence>
<dbReference type="Pfam" id="PF22602">
    <property type="entry name" value="NXF_NTF2"/>
    <property type="match status" value="1"/>
</dbReference>
<accession>A0AAV8XE92</accession>
<keyword evidence="7" id="KW-0539">Nucleus</keyword>
<dbReference type="SUPFAM" id="SSF46934">
    <property type="entry name" value="UBA-like"/>
    <property type="match status" value="1"/>
</dbReference>
<evidence type="ECO:0000256" key="7">
    <source>
        <dbReference type="ARBA" id="ARBA00023242"/>
    </source>
</evidence>
<name>A0AAV8XE92_9CUCU</name>
<dbReference type="PANTHER" id="PTHR10662">
    <property type="entry name" value="NUCLEAR RNA EXPORT FACTOR"/>
    <property type="match status" value="1"/>
</dbReference>
<feature type="domain" description="TAP-C" evidence="8">
    <location>
        <begin position="107"/>
        <end position="162"/>
    </location>
</feature>
<comment type="caution">
    <text evidence="9">The sequence shown here is derived from an EMBL/GenBank/DDBJ whole genome shotgun (WGS) entry which is preliminary data.</text>
</comment>
<gene>
    <name evidence="9" type="ORF">NQ314_012116</name>
</gene>
<dbReference type="InterPro" id="IPR009060">
    <property type="entry name" value="UBA-like_sf"/>
</dbReference>
<keyword evidence="6" id="KW-0509">mRNA transport</keyword>
<dbReference type="InterPro" id="IPR032710">
    <property type="entry name" value="NTF2-like_dom_sf"/>
</dbReference>
<dbReference type="Gene3D" id="1.10.8.10">
    <property type="entry name" value="DNA helicase RuvA subunit, C-terminal domain"/>
    <property type="match status" value="1"/>
</dbReference>
<dbReference type="PROSITE" id="PS51281">
    <property type="entry name" value="TAP_C"/>
    <property type="match status" value="1"/>
</dbReference>
<dbReference type="Pfam" id="PF03943">
    <property type="entry name" value="TAP_C"/>
    <property type="match status" value="1"/>
</dbReference>
<dbReference type="Gene3D" id="3.10.450.50">
    <property type="match status" value="1"/>
</dbReference>
<keyword evidence="10" id="KW-1185">Reference proteome</keyword>
<dbReference type="EMBL" id="JANEYF010003363">
    <property type="protein sequence ID" value="KAJ8936935.1"/>
    <property type="molecule type" value="Genomic_DNA"/>
</dbReference>
<evidence type="ECO:0000256" key="3">
    <source>
        <dbReference type="ARBA" id="ARBA00022448"/>
    </source>
</evidence>
<evidence type="ECO:0000313" key="9">
    <source>
        <dbReference type="EMBL" id="KAJ8936935.1"/>
    </source>
</evidence>
<evidence type="ECO:0000256" key="6">
    <source>
        <dbReference type="ARBA" id="ARBA00022816"/>
    </source>
</evidence>
<dbReference type="SMART" id="SM00804">
    <property type="entry name" value="TAP_C"/>
    <property type="match status" value="1"/>
</dbReference>
<evidence type="ECO:0000256" key="5">
    <source>
        <dbReference type="ARBA" id="ARBA00022737"/>
    </source>
</evidence>
<protein>
    <recommendedName>
        <fullName evidence="8">TAP-C domain-containing protein</fullName>
    </recommendedName>
</protein>
<dbReference type="AlphaFoldDB" id="A0AAV8XE92"/>
<dbReference type="PANTHER" id="PTHR10662:SF22">
    <property type="entry name" value="NUCLEAR RNA EXPORT FACTOR 1"/>
    <property type="match status" value="1"/>
</dbReference>
<evidence type="ECO:0000259" key="8">
    <source>
        <dbReference type="PROSITE" id="PS51281"/>
    </source>
</evidence>
<keyword evidence="5" id="KW-0677">Repeat</keyword>
<proteinExistence type="inferred from homology"/>
<evidence type="ECO:0000313" key="10">
    <source>
        <dbReference type="Proteomes" id="UP001162156"/>
    </source>
</evidence>
<comment type="subcellular location">
    <subcellularLocation>
        <location evidence="1">Nucleus</location>
    </subcellularLocation>
</comment>
<dbReference type="GO" id="GO:0003723">
    <property type="term" value="F:RNA binding"/>
    <property type="evidence" value="ECO:0007669"/>
    <property type="project" value="TreeGrafter"/>
</dbReference>
<dbReference type="InterPro" id="IPR030217">
    <property type="entry name" value="NXF_fam"/>
</dbReference>
<dbReference type="GO" id="GO:0005634">
    <property type="term" value="C:nucleus"/>
    <property type="evidence" value="ECO:0007669"/>
    <property type="project" value="UniProtKB-SubCell"/>
</dbReference>
<dbReference type="SUPFAM" id="SSF54427">
    <property type="entry name" value="NTF2-like"/>
    <property type="match status" value="1"/>
</dbReference>
<evidence type="ECO:0000256" key="2">
    <source>
        <dbReference type="ARBA" id="ARBA00009285"/>
    </source>
</evidence>
<organism evidence="9 10">
    <name type="scientific">Rhamnusium bicolor</name>
    <dbReference type="NCBI Taxonomy" id="1586634"/>
    <lineage>
        <taxon>Eukaryota</taxon>
        <taxon>Metazoa</taxon>
        <taxon>Ecdysozoa</taxon>
        <taxon>Arthropoda</taxon>
        <taxon>Hexapoda</taxon>
        <taxon>Insecta</taxon>
        <taxon>Pterygota</taxon>
        <taxon>Neoptera</taxon>
        <taxon>Endopterygota</taxon>
        <taxon>Coleoptera</taxon>
        <taxon>Polyphaga</taxon>
        <taxon>Cucujiformia</taxon>
        <taxon>Chrysomeloidea</taxon>
        <taxon>Cerambycidae</taxon>
        <taxon>Lepturinae</taxon>
        <taxon>Rhagiini</taxon>
        <taxon>Rhamnusium</taxon>
    </lineage>
</organism>
<comment type="similarity">
    <text evidence="2">Belongs to the NXF family.</text>
</comment>
<sequence>MKLFGQLPPTEHDPYSFKVDLIHYTAYCAVICISGVLREPSENLLVPERLLGFSRTFVLEILNGDGECCIINEQLHVYNALSTQVATCFKITKPINSTLTLHAQNQKEQQQLADTLKIITNLNTDWSRKCLEECNFDLKKALLLFVDLYKVDKIPPEAFNNNK</sequence>
<keyword evidence="3" id="KW-0813">Transport</keyword>